<name>K6UMN0_PLACD</name>
<dbReference type="OMA" id="RCLSMFI"/>
<feature type="region of interest" description="Disordered" evidence="3">
    <location>
        <begin position="108"/>
        <end position="141"/>
    </location>
</feature>
<dbReference type="GO" id="GO:0008622">
    <property type="term" value="C:epsilon DNA polymerase complex"/>
    <property type="evidence" value="ECO:0007669"/>
    <property type="project" value="TreeGrafter"/>
</dbReference>
<comment type="subcellular location">
    <subcellularLocation>
        <location evidence="1">Nucleus</location>
    </subcellularLocation>
</comment>
<dbReference type="CDD" id="cd22928">
    <property type="entry name" value="HFD_POLE3_DPB4"/>
    <property type="match status" value="1"/>
</dbReference>
<evidence type="ECO:0000256" key="2">
    <source>
        <dbReference type="ARBA" id="ARBA00023242"/>
    </source>
</evidence>
<dbReference type="PhylomeDB" id="K6UMN0"/>
<evidence type="ECO:0000256" key="3">
    <source>
        <dbReference type="SAM" id="MobiDB-lite"/>
    </source>
</evidence>
<reference evidence="5 6" key="1">
    <citation type="journal article" date="2012" name="Nat. Genet.">
        <title>Plasmodium cynomolgi genome sequences provide insight into Plasmodium vivax and the monkey malaria clade.</title>
        <authorList>
            <person name="Tachibana S."/>
            <person name="Sullivan S.A."/>
            <person name="Kawai S."/>
            <person name="Nakamura S."/>
            <person name="Kim H.R."/>
            <person name="Goto N."/>
            <person name="Arisue N."/>
            <person name="Palacpac N.M.Q."/>
            <person name="Honma H."/>
            <person name="Yagi M."/>
            <person name="Tougan T."/>
            <person name="Katakai Y."/>
            <person name="Kaneko O."/>
            <person name="Mita T."/>
            <person name="Kita K."/>
            <person name="Yasutomi Y."/>
            <person name="Sutton P.L."/>
            <person name="Shakhbatyan R."/>
            <person name="Horii T."/>
            <person name="Yasunaga T."/>
            <person name="Barnwell J.W."/>
            <person name="Escalante A.A."/>
            <person name="Carlton J.M."/>
            <person name="Tanabe K."/>
        </authorList>
    </citation>
    <scope>NUCLEOTIDE SEQUENCE [LARGE SCALE GENOMIC DNA]</scope>
    <source>
        <strain evidence="5 6">B</strain>
    </source>
</reference>
<feature type="non-terminal residue" evidence="5">
    <location>
        <position position="152"/>
    </location>
</feature>
<dbReference type="EMBL" id="DF157106">
    <property type="protein sequence ID" value="GAB68748.1"/>
    <property type="molecule type" value="Genomic_DNA"/>
</dbReference>
<dbReference type="VEuPathDB" id="PlasmoDB:PCYB_141760"/>
<sequence length="152" mass="17243">MEEEQENTENINMIKETIFGLPNSVILKIIHNNINLKNYKIRKEAVTTLGRCLSMFILYITDGALEHCEGEKRNTIFVRDILNSLDDSLFLDIHDELKRQIAIQEEIHKKESAKEAKNSAKADTASGADNAQGEMNDANKQDDLDILLQALE</sequence>
<dbReference type="Gene3D" id="1.10.20.10">
    <property type="entry name" value="Histone, subunit A"/>
    <property type="match status" value="1"/>
</dbReference>
<dbReference type="GO" id="GO:0006974">
    <property type="term" value="P:DNA damage response"/>
    <property type="evidence" value="ECO:0007669"/>
    <property type="project" value="TreeGrafter"/>
</dbReference>
<evidence type="ECO:0000313" key="6">
    <source>
        <dbReference type="Proteomes" id="UP000006319"/>
    </source>
</evidence>
<proteinExistence type="predicted"/>
<feature type="domain" description="Transcription factor CBF/NF-Y/archaeal histone" evidence="4">
    <location>
        <begin position="21"/>
        <end position="83"/>
    </location>
</feature>
<dbReference type="InterPro" id="IPR003958">
    <property type="entry name" value="CBFA_NFYB_domain"/>
</dbReference>
<dbReference type="OrthoDB" id="386949at2759"/>
<feature type="compositionally biased region" description="Basic and acidic residues" evidence="3">
    <location>
        <begin position="108"/>
        <end position="120"/>
    </location>
</feature>
<organism evidence="5 6">
    <name type="scientific">Plasmodium cynomolgi (strain B)</name>
    <dbReference type="NCBI Taxonomy" id="1120755"/>
    <lineage>
        <taxon>Eukaryota</taxon>
        <taxon>Sar</taxon>
        <taxon>Alveolata</taxon>
        <taxon>Apicomplexa</taxon>
        <taxon>Aconoidasida</taxon>
        <taxon>Haemosporida</taxon>
        <taxon>Plasmodiidae</taxon>
        <taxon>Plasmodium</taxon>
        <taxon>Plasmodium (Plasmodium)</taxon>
    </lineage>
</organism>
<accession>K6UMN0</accession>
<evidence type="ECO:0000259" key="4">
    <source>
        <dbReference type="Pfam" id="PF00808"/>
    </source>
</evidence>
<keyword evidence="2" id="KW-0539">Nucleus</keyword>
<dbReference type="SUPFAM" id="SSF47113">
    <property type="entry name" value="Histone-fold"/>
    <property type="match status" value="1"/>
</dbReference>
<dbReference type="InterPro" id="IPR051377">
    <property type="entry name" value="DNA_Pol-Epsilon_Subunit"/>
</dbReference>
<gene>
    <name evidence="5" type="ORF">PCYB_141760</name>
</gene>
<dbReference type="GO" id="GO:0031507">
    <property type="term" value="P:heterochromatin formation"/>
    <property type="evidence" value="ECO:0007669"/>
    <property type="project" value="TreeGrafter"/>
</dbReference>
<dbReference type="GO" id="GO:0006272">
    <property type="term" value="P:leading strand elongation"/>
    <property type="evidence" value="ECO:0007669"/>
    <property type="project" value="TreeGrafter"/>
</dbReference>
<dbReference type="Pfam" id="PF00808">
    <property type="entry name" value="CBFD_NFYB_HMF"/>
    <property type="match status" value="1"/>
</dbReference>
<dbReference type="AlphaFoldDB" id="K6UMN0"/>
<dbReference type="GeneID" id="14695126"/>
<dbReference type="KEGG" id="pcy:PCYB_141760"/>
<dbReference type="eggNOG" id="KOG0869">
    <property type="taxonomic scope" value="Eukaryota"/>
</dbReference>
<dbReference type="GO" id="GO:0031490">
    <property type="term" value="F:chromatin DNA binding"/>
    <property type="evidence" value="ECO:0007669"/>
    <property type="project" value="TreeGrafter"/>
</dbReference>
<dbReference type="PANTHER" id="PTHR46172:SF1">
    <property type="entry name" value="DNA POLYMERASE EPSILON SUBUNIT 3"/>
    <property type="match status" value="1"/>
</dbReference>
<dbReference type="GO" id="GO:0008623">
    <property type="term" value="C:CHRAC"/>
    <property type="evidence" value="ECO:0007669"/>
    <property type="project" value="TreeGrafter"/>
</dbReference>
<dbReference type="GO" id="GO:0046982">
    <property type="term" value="F:protein heterodimerization activity"/>
    <property type="evidence" value="ECO:0007669"/>
    <property type="project" value="InterPro"/>
</dbReference>
<dbReference type="InterPro" id="IPR009072">
    <property type="entry name" value="Histone-fold"/>
</dbReference>
<evidence type="ECO:0000313" key="5">
    <source>
        <dbReference type="EMBL" id="GAB68748.1"/>
    </source>
</evidence>
<dbReference type="PANTHER" id="PTHR46172">
    <property type="entry name" value="DNA POLYMERASE EPSILON SUBUNIT 3"/>
    <property type="match status" value="1"/>
</dbReference>
<protein>
    <submittedName>
        <fullName evidence="5">Transcription factor</fullName>
    </submittedName>
</protein>
<dbReference type="RefSeq" id="XP_004224695.1">
    <property type="nucleotide sequence ID" value="XM_004224647.1"/>
</dbReference>
<keyword evidence="6" id="KW-1185">Reference proteome</keyword>
<dbReference type="Proteomes" id="UP000006319">
    <property type="component" value="Chromosome 14"/>
</dbReference>
<evidence type="ECO:0000256" key="1">
    <source>
        <dbReference type="ARBA" id="ARBA00004123"/>
    </source>
</evidence>